<dbReference type="Proteomes" id="UP000075420">
    <property type="component" value="Unassembled WGS sequence"/>
</dbReference>
<feature type="signal peptide" evidence="1">
    <location>
        <begin position="1"/>
        <end position="24"/>
    </location>
</feature>
<evidence type="ECO:0000256" key="1">
    <source>
        <dbReference type="SAM" id="SignalP"/>
    </source>
</evidence>
<dbReference type="PROSITE" id="PS51257">
    <property type="entry name" value="PROKAR_LIPOPROTEIN"/>
    <property type="match status" value="1"/>
</dbReference>
<evidence type="ECO:0008006" key="4">
    <source>
        <dbReference type="Google" id="ProtNLM"/>
    </source>
</evidence>
<gene>
    <name evidence="2" type="ORF">BE08_42555</name>
</gene>
<accession>A0A150PVD4</accession>
<comment type="caution">
    <text evidence="2">The sequence shown here is derived from an EMBL/GenBank/DDBJ whole genome shotgun (WGS) entry which is preliminary data.</text>
</comment>
<protein>
    <recommendedName>
        <fullName evidence="4">Secreted protein</fullName>
    </recommendedName>
</protein>
<reference evidence="2 3" key="1">
    <citation type="submission" date="2014-02" db="EMBL/GenBank/DDBJ databases">
        <title>The small core and large imbalanced accessory genome model reveals a collaborative survival strategy of Sorangium cellulosum strains in nature.</title>
        <authorList>
            <person name="Han K."/>
            <person name="Peng R."/>
            <person name="Blom J."/>
            <person name="Li Y.-Z."/>
        </authorList>
    </citation>
    <scope>NUCLEOTIDE SEQUENCE [LARGE SCALE GENOMIC DNA]</scope>
    <source>
        <strain evidence="2 3">So0157-25</strain>
    </source>
</reference>
<dbReference type="EMBL" id="JELY01000330">
    <property type="protein sequence ID" value="KYF59721.1"/>
    <property type="molecule type" value="Genomic_DNA"/>
</dbReference>
<sequence>MLHQVRWFLASFVACVTVAGCVMSAEPAGEGDDLVDSVQQPLPSTGYRNTYYSDSTFTNAVGWEVYDCDPDYRELEGQKTRYYRQRRYDCPGFDNPLLPSTTCNLCNTYTTNDGHTFTNCSTISCPTQPPPW</sequence>
<evidence type="ECO:0000313" key="2">
    <source>
        <dbReference type="EMBL" id="KYF59721.1"/>
    </source>
</evidence>
<name>A0A150PVD4_SORCE</name>
<proteinExistence type="predicted"/>
<feature type="chain" id="PRO_5007565958" description="Secreted protein" evidence="1">
    <location>
        <begin position="25"/>
        <end position="132"/>
    </location>
</feature>
<evidence type="ECO:0000313" key="3">
    <source>
        <dbReference type="Proteomes" id="UP000075420"/>
    </source>
</evidence>
<dbReference type="AlphaFoldDB" id="A0A150PVD4"/>
<organism evidence="2 3">
    <name type="scientific">Sorangium cellulosum</name>
    <name type="common">Polyangium cellulosum</name>
    <dbReference type="NCBI Taxonomy" id="56"/>
    <lineage>
        <taxon>Bacteria</taxon>
        <taxon>Pseudomonadati</taxon>
        <taxon>Myxococcota</taxon>
        <taxon>Polyangia</taxon>
        <taxon>Polyangiales</taxon>
        <taxon>Polyangiaceae</taxon>
        <taxon>Sorangium</taxon>
    </lineage>
</organism>
<keyword evidence="1" id="KW-0732">Signal</keyword>